<keyword evidence="2" id="KW-1185">Reference proteome</keyword>
<dbReference type="SUPFAM" id="SSF53474">
    <property type="entry name" value="alpha/beta-Hydrolases"/>
    <property type="match status" value="1"/>
</dbReference>
<proteinExistence type="predicted"/>
<dbReference type="Gene3D" id="3.40.50.1820">
    <property type="entry name" value="alpha/beta hydrolase"/>
    <property type="match status" value="1"/>
</dbReference>
<dbReference type="RefSeq" id="WP_100920605.1">
    <property type="nucleotide sequence ID" value="NZ_CP020370.1"/>
</dbReference>
<evidence type="ECO:0000313" key="2">
    <source>
        <dbReference type="Proteomes" id="UP000232638"/>
    </source>
</evidence>
<name>A0A2K8UCV5_9GAMM</name>
<sequence>MSGTELPMATDYLGYGVNRGPHPFALGRLNAPAGRDLIHAARELLARLGRKTGAALYVTGYSEGGGNALWLGRLLEEARDPALRPSFITAMSGPYDITGATAHSFLEAQPDFVDNLIDKPFFIAFAGVTAAQVTGQPLSALLRPQFAQETAALLPGTQPDEVVQARLLGAAVANLDYLRPVNRSRP</sequence>
<reference evidence="1 2" key="1">
    <citation type="submission" date="2017-03" db="EMBL/GenBank/DDBJ databases">
        <title>Complete genome sequence of Candidatus 'Thiodictyon syntrophicum' sp. nov. strain Cad16T, a photolithoautotroph purple sulfur bacterium isolated from an alpine meromictic lake.</title>
        <authorList>
            <person name="Luedin S.M."/>
            <person name="Pothier J.F."/>
            <person name="Danza F."/>
            <person name="Storelli N."/>
            <person name="Wittwer M."/>
            <person name="Tonolla M."/>
        </authorList>
    </citation>
    <scope>NUCLEOTIDE SEQUENCE [LARGE SCALE GENOMIC DNA]</scope>
    <source>
        <strain evidence="1 2">Cad16T</strain>
    </source>
</reference>
<dbReference type="InterPro" id="IPR029058">
    <property type="entry name" value="AB_hydrolase_fold"/>
</dbReference>
<dbReference type="AlphaFoldDB" id="A0A2K8UCV5"/>
<organism evidence="1 2">
    <name type="scientific">Candidatus Thiodictyon syntrophicum</name>
    <dbReference type="NCBI Taxonomy" id="1166950"/>
    <lineage>
        <taxon>Bacteria</taxon>
        <taxon>Pseudomonadati</taxon>
        <taxon>Pseudomonadota</taxon>
        <taxon>Gammaproteobacteria</taxon>
        <taxon>Chromatiales</taxon>
        <taxon>Chromatiaceae</taxon>
        <taxon>Thiodictyon</taxon>
    </lineage>
</organism>
<evidence type="ECO:0000313" key="1">
    <source>
        <dbReference type="EMBL" id="AUB82901.1"/>
    </source>
</evidence>
<protein>
    <submittedName>
        <fullName evidence="1">Uncharacterized protein</fullName>
    </submittedName>
</protein>
<dbReference type="Proteomes" id="UP000232638">
    <property type="component" value="Chromosome"/>
</dbReference>
<dbReference type="EMBL" id="CP020370">
    <property type="protein sequence ID" value="AUB82901.1"/>
    <property type="molecule type" value="Genomic_DNA"/>
</dbReference>
<dbReference type="OrthoDB" id="9798122at2"/>
<dbReference type="KEGG" id="tsy:THSYN_19430"/>
<dbReference type="Gene3D" id="1.10.260.160">
    <property type="match status" value="1"/>
</dbReference>
<accession>A0A2K8UCV5</accession>
<gene>
    <name evidence="1" type="ORF">THSYN_19430</name>
</gene>